<feature type="transmembrane region" description="Helical" evidence="7">
    <location>
        <begin position="142"/>
        <end position="161"/>
    </location>
</feature>
<feature type="transmembrane region" description="Helical" evidence="7">
    <location>
        <begin position="284"/>
        <end position="304"/>
    </location>
</feature>
<feature type="transmembrane region" description="Helical" evidence="7">
    <location>
        <begin position="43"/>
        <end position="64"/>
    </location>
</feature>
<dbReference type="Gene3D" id="1.20.1250.20">
    <property type="entry name" value="MFS general substrate transporter like domains"/>
    <property type="match status" value="1"/>
</dbReference>
<accession>A0A221MGI6</accession>
<sequence>MYKSIWNDKNIRFYLIGGGVSRLGDVLSGMAFLFLAYDLTESAVYTTGMAIAETAPYLIFGLVGGVIADWLPRKKLLLFLDCLRIPLVFSVVVFHHFDVISYVYLLIVSFLIQSIGCFFNPAHRAVLPQITSIAERNMVNSLNDTVSRGVTILSPVISIWLLSYGVIYFFLLDALTYVVSVFCLSKVHFTEQKPQFNKSIKHVFLAIAEFFTWLKGQGTLNYLFLLTFMVVFFNTWVWEVGLLLALTDMTSKSKEIYSILQGFFGVTVIVTNLCVPFFVKKLNVIIYLIGAGVWGIGILYYGILYEIGHFFIGAVLVGVGLPISSLVRVYLIQSLVPESKLGRAFSSNAVLLYLANTLSLAIFGLLALVIPIQGLMVGSGLLIVLASLIGLLFLIRTPKKARSFPVNPPE</sequence>
<feature type="transmembrane region" description="Helical" evidence="7">
    <location>
        <begin position="220"/>
        <end position="238"/>
    </location>
</feature>
<comment type="subcellular location">
    <subcellularLocation>
        <location evidence="1">Cell membrane</location>
        <topology evidence="1">Multi-pass membrane protein</topology>
    </subcellularLocation>
</comment>
<proteinExistence type="predicted"/>
<evidence type="ECO:0000256" key="7">
    <source>
        <dbReference type="SAM" id="Phobius"/>
    </source>
</evidence>
<evidence type="ECO:0000256" key="2">
    <source>
        <dbReference type="ARBA" id="ARBA00022448"/>
    </source>
</evidence>
<dbReference type="PANTHER" id="PTHR43266:SF2">
    <property type="entry name" value="MAJOR FACILITATOR SUPERFAMILY (MFS) PROFILE DOMAIN-CONTAINING PROTEIN"/>
    <property type="match status" value="1"/>
</dbReference>
<feature type="transmembrane region" description="Helical" evidence="7">
    <location>
        <begin position="376"/>
        <end position="395"/>
    </location>
</feature>
<dbReference type="CDD" id="cd06173">
    <property type="entry name" value="MFS_MefA_like"/>
    <property type="match status" value="1"/>
</dbReference>
<dbReference type="GO" id="GO:0005886">
    <property type="term" value="C:plasma membrane"/>
    <property type="evidence" value="ECO:0007669"/>
    <property type="project" value="UniProtKB-SubCell"/>
</dbReference>
<reference evidence="8 9" key="1">
    <citation type="journal article" date="2003" name="Int. J. Syst. Evol. Microbiol.">
        <title>Virgibacillus carmonensis sp. nov., Virgibacillus necropolis sp. nov. and Virgibacillus picturae sp. nov., three novel species isolated from deteriorated mural paintings, transfer of the species of the genus salibacillus to Virgibacillus, as Virgibacillus marismortui comb. nov. and Virgibacillus salexigens comb. nov., and emended description of the genus Virgibacillus.</title>
        <authorList>
            <person name="Heyrman J."/>
            <person name="Logan N.A."/>
            <person name="Busse H.J."/>
            <person name="Balcaen A."/>
            <person name="Lebbe L."/>
            <person name="Rodriguez-Diaz M."/>
            <person name="Swings J."/>
            <person name="De Vos P."/>
        </authorList>
    </citation>
    <scope>NUCLEOTIDE SEQUENCE [LARGE SCALE GENOMIC DNA]</scope>
    <source>
        <strain evidence="8 9">LMG 19488</strain>
    </source>
</reference>
<gene>
    <name evidence="8" type="ORF">CFK40_17950</name>
</gene>
<feature type="transmembrane region" description="Helical" evidence="7">
    <location>
        <begin position="310"/>
        <end position="331"/>
    </location>
</feature>
<feature type="transmembrane region" description="Helical" evidence="7">
    <location>
        <begin position="351"/>
        <end position="370"/>
    </location>
</feature>
<keyword evidence="9" id="KW-1185">Reference proteome</keyword>
<dbReference type="Proteomes" id="UP000204391">
    <property type="component" value="Chromosome"/>
</dbReference>
<dbReference type="KEGG" id="vne:CFK40_17950"/>
<evidence type="ECO:0000313" key="8">
    <source>
        <dbReference type="EMBL" id="ASN06766.1"/>
    </source>
</evidence>
<dbReference type="EMBL" id="CP022437">
    <property type="protein sequence ID" value="ASN06766.1"/>
    <property type="molecule type" value="Genomic_DNA"/>
</dbReference>
<name>A0A221MGI6_9BACI</name>
<evidence type="ECO:0000256" key="1">
    <source>
        <dbReference type="ARBA" id="ARBA00004651"/>
    </source>
</evidence>
<feature type="transmembrane region" description="Helical" evidence="7">
    <location>
        <begin position="12"/>
        <end position="37"/>
    </location>
</feature>
<evidence type="ECO:0000256" key="5">
    <source>
        <dbReference type="ARBA" id="ARBA00022989"/>
    </source>
</evidence>
<dbReference type="InterPro" id="IPR036259">
    <property type="entry name" value="MFS_trans_sf"/>
</dbReference>
<dbReference type="InterPro" id="IPR010290">
    <property type="entry name" value="TM_effector"/>
</dbReference>
<evidence type="ECO:0000313" key="9">
    <source>
        <dbReference type="Proteomes" id="UP000204391"/>
    </source>
</evidence>
<evidence type="ECO:0000256" key="6">
    <source>
        <dbReference type="ARBA" id="ARBA00023136"/>
    </source>
</evidence>
<keyword evidence="6 7" id="KW-0472">Membrane</keyword>
<dbReference type="OrthoDB" id="9775268at2"/>
<dbReference type="Pfam" id="PF05977">
    <property type="entry name" value="MFS_3"/>
    <property type="match status" value="1"/>
</dbReference>
<evidence type="ECO:0000256" key="4">
    <source>
        <dbReference type="ARBA" id="ARBA00022692"/>
    </source>
</evidence>
<protein>
    <submittedName>
        <fullName evidence="8">MFS transporter</fullName>
    </submittedName>
</protein>
<keyword evidence="2" id="KW-0813">Transport</keyword>
<dbReference type="SUPFAM" id="SSF103473">
    <property type="entry name" value="MFS general substrate transporter"/>
    <property type="match status" value="1"/>
</dbReference>
<evidence type="ECO:0000256" key="3">
    <source>
        <dbReference type="ARBA" id="ARBA00022475"/>
    </source>
</evidence>
<keyword evidence="3" id="KW-1003">Cell membrane</keyword>
<keyword evidence="4 7" id="KW-0812">Transmembrane</keyword>
<dbReference type="RefSeq" id="WP_089533762.1">
    <property type="nucleotide sequence ID" value="NZ_CP022437.1"/>
</dbReference>
<feature type="transmembrane region" description="Helical" evidence="7">
    <location>
        <begin position="258"/>
        <end position="279"/>
    </location>
</feature>
<keyword evidence="5 7" id="KW-1133">Transmembrane helix</keyword>
<dbReference type="PANTHER" id="PTHR43266">
    <property type="entry name" value="MACROLIDE-EFFLUX PROTEIN"/>
    <property type="match status" value="1"/>
</dbReference>
<dbReference type="AlphaFoldDB" id="A0A221MGI6"/>
<organism evidence="8 9">
    <name type="scientific">Virgibacillus necropolis</name>
    <dbReference type="NCBI Taxonomy" id="163877"/>
    <lineage>
        <taxon>Bacteria</taxon>
        <taxon>Bacillati</taxon>
        <taxon>Bacillota</taxon>
        <taxon>Bacilli</taxon>
        <taxon>Bacillales</taxon>
        <taxon>Bacillaceae</taxon>
        <taxon>Virgibacillus</taxon>
    </lineage>
</organism>